<gene>
    <name evidence="1" type="ORF">H2C83_08970</name>
</gene>
<reference evidence="1 2" key="1">
    <citation type="submission" date="2020-07" db="EMBL/GenBank/DDBJ databases">
        <title>Thermoactinomyces phylogeny.</title>
        <authorList>
            <person name="Dunlap C."/>
        </authorList>
    </citation>
    <scope>NUCLEOTIDE SEQUENCE [LARGE SCALE GENOMIC DNA]</scope>
    <source>
        <strain evidence="1 2">AMNI-1</strain>
    </source>
</reference>
<sequence length="64" mass="6857">MKTPIRWIVVLLIAVGGCGLFGSGTGYANPDGGSFEVPDVQKDFDQFEQAPQSQTETPNLKDQG</sequence>
<evidence type="ECO:0000313" key="1">
    <source>
        <dbReference type="EMBL" id="MBA4602445.1"/>
    </source>
</evidence>
<protein>
    <submittedName>
        <fullName evidence="1">Uncharacterized protein</fullName>
    </submittedName>
</protein>
<accession>A0A7W1XSM5</accession>
<dbReference type="PROSITE" id="PS51257">
    <property type="entry name" value="PROKAR_LIPOPROTEIN"/>
    <property type="match status" value="1"/>
</dbReference>
<comment type="caution">
    <text evidence="1">The sequence shown here is derived from an EMBL/GenBank/DDBJ whole genome shotgun (WGS) entry which is preliminary data.</text>
</comment>
<dbReference type="Proteomes" id="UP000538292">
    <property type="component" value="Unassembled WGS sequence"/>
</dbReference>
<dbReference type="EMBL" id="JACEOL010000030">
    <property type="protein sequence ID" value="MBA4602445.1"/>
    <property type="molecule type" value="Genomic_DNA"/>
</dbReference>
<evidence type="ECO:0000313" key="2">
    <source>
        <dbReference type="Proteomes" id="UP000538292"/>
    </source>
</evidence>
<dbReference type="AlphaFoldDB" id="A0A7W1XSM5"/>
<proteinExistence type="predicted"/>
<keyword evidence="2" id="KW-1185">Reference proteome</keyword>
<organism evidence="1 2">
    <name type="scientific">Thermoactinomyces mirandus</name>
    <dbReference type="NCBI Taxonomy" id="2756294"/>
    <lineage>
        <taxon>Bacteria</taxon>
        <taxon>Bacillati</taxon>
        <taxon>Bacillota</taxon>
        <taxon>Bacilli</taxon>
        <taxon>Bacillales</taxon>
        <taxon>Thermoactinomycetaceae</taxon>
        <taxon>Thermoactinomyces</taxon>
    </lineage>
</organism>
<dbReference type="RefSeq" id="WP_181739970.1">
    <property type="nucleotide sequence ID" value="NZ_JACEOL010000030.1"/>
</dbReference>
<name>A0A7W1XSM5_9BACL</name>